<feature type="transmembrane region" description="Helical" evidence="1">
    <location>
        <begin position="296"/>
        <end position="312"/>
    </location>
</feature>
<evidence type="ECO:0000313" key="2">
    <source>
        <dbReference type="EMBL" id="RVX44559.1"/>
    </source>
</evidence>
<feature type="transmembrane region" description="Helical" evidence="1">
    <location>
        <begin position="318"/>
        <end position="334"/>
    </location>
</feature>
<dbReference type="Proteomes" id="UP000284824">
    <property type="component" value="Unassembled WGS sequence"/>
</dbReference>
<feature type="transmembrane region" description="Helical" evidence="1">
    <location>
        <begin position="430"/>
        <end position="448"/>
    </location>
</feature>
<feature type="transmembrane region" description="Helical" evidence="1">
    <location>
        <begin position="520"/>
        <end position="539"/>
    </location>
</feature>
<feature type="transmembrane region" description="Helical" evidence="1">
    <location>
        <begin position="82"/>
        <end position="100"/>
    </location>
</feature>
<evidence type="ECO:0000313" key="3">
    <source>
        <dbReference type="Proteomes" id="UP000284824"/>
    </source>
</evidence>
<feature type="transmembrane region" description="Helical" evidence="1">
    <location>
        <begin position="546"/>
        <end position="563"/>
    </location>
</feature>
<feature type="transmembrane region" description="Helical" evidence="1">
    <location>
        <begin position="488"/>
        <end position="508"/>
    </location>
</feature>
<keyword evidence="1" id="KW-1133">Transmembrane helix</keyword>
<proteinExistence type="predicted"/>
<feature type="transmembrane region" description="Helical" evidence="1">
    <location>
        <begin position="57"/>
        <end position="76"/>
    </location>
</feature>
<evidence type="ECO:0000256" key="1">
    <source>
        <dbReference type="SAM" id="Phobius"/>
    </source>
</evidence>
<feature type="transmembrane region" description="Helical" evidence="1">
    <location>
        <begin position="26"/>
        <end position="45"/>
    </location>
</feature>
<dbReference type="EMBL" id="SAUN01000001">
    <property type="protein sequence ID" value="RVX44559.1"/>
    <property type="molecule type" value="Genomic_DNA"/>
</dbReference>
<feature type="transmembrane region" description="Helical" evidence="1">
    <location>
        <begin position="454"/>
        <end position="476"/>
    </location>
</feature>
<keyword evidence="3" id="KW-1185">Reference proteome</keyword>
<feature type="transmembrane region" description="Helical" evidence="1">
    <location>
        <begin position="271"/>
        <end position="289"/>
    </location>
</feature>
<accession>A0A438MFF2</accession>
<reference evidence="2 3" key="1">
    <citation type="submission" date="2019-01" db="EMBL/GenBank/DDBJ databases">
        <title>Sequencing the genomes of 1000 actinobacteria strains.</title>
        <authorList>
            <person name="Klenk H.-P."/>
        </authorList>
    </citation>
    <scope>NUCLEOTIDE SEQUENCE [LARGE SCALE GENOMIC DNA]</scope>
    <source>
        <strain evidence="2 3">DSM 43925</strain>
    </source>
</reference>
<feature type="transmembrane region" description="Helical" evidence="1">
    <location>
        <begin position="200"/>
        <end position="220"/>
    </location>
</feature>
<organism evidence="2 3">
    <name type="scientific">Nonomuraea polychroma</name>
    <dbReference type="NCBI Taxonomy" id="46176"/>
    <lineage>
        <taxon>Bacteria</taxon>
        <taxon>Bacillati</taxon>
        <taxon>Actinomycetota</taxon>
        <taxon>Actinomycetes</taxon>
        <taxon>Streptosporangiales</taxon>
        <taxon>Streptosporangiaceae</taxon>
        <taxon>Nonomuraea</taxon>
    </lineage>
</organism>
<keyword evidence="1" id="KW-0812">Transmembrane</keyword>
<dbReference type="AlphaFoldDB" id="A0A438MFF2"/>
<protein>
    <submittedName>
        <fullName evidence="2">Uncharacterized protein</fullName>
    </submittedName>
</protein>
<feature type="transmembrane region" description="Helical" evidence="1">
    <location>
        <begin position="396"/>
        <end position="418"/>
    </location>
</feature>
<name>A0A438MFF2_9ACTN</name>
<keyword evidence="1" id="KW-0472">Membrane</keyword>
<sequence>MVLVVVGTVAVLWSYGVSVSDLVLFGVYLALGLALPGVLLIRVLYPGIRTVAEEIALGLALGYAVEVLVYIAVRAAGAPLLVAVWPIAVYLVFLVVPRLRRHWRSPVRARTPIWWSWCLALLFALLVVWSAVVFFRANTVTWPPTGIRDTDVPFHLALIGELKHHVPPTVPWIAGDPLYYHWFVYAHQAASSWITGIEPVVLLCRLSMLPMLAAFLIVIAMTGHRVTGSRPAALVIAAGAIFVGAPSLFLGRSPYPFAWGGVLQSAWNSPSQTFGGLLFALVVVLLLDVFRRRRGAGLWVLLGIFLVVVMGAKAVYLPMLGVGLAAVAVVEVVRRRPPWSILIALAMTAACLVFAQLVLFGGVRNGMTFYPLWAMRRSWADMTGRVYTASPPLDSLLGVTLLYTLCWAIALCGILGLLSRPRSLTRSDTVLMLGIGAAGLVPVFLLGHHGHSQFFFLFGCYPYLVVAAVHGILIVLRRARVSPTATVVAVGAGMLAASVIPVLCGIRVPLPAGAPEALVYLPYVTLLVIGVLTAVALTTTMGTLRTWALMTVALSAIGLPARWHAFVGAFTQKGVYGVIPPNAPVPNEVIPPGTVKAARWLRAHADPDDVVATNTHCRWGFENPCNAQQYWLSALSERHVLVEGWAPCAPVRRAVVSNPYQLIMYLPYWDKERLSANDSVFYASSASTIRRLREQYGVRWLVADERLSPDPTLKKFANLLFHSDGYSIYRIE</sequence>
<feature type="transmembrane region" description="Helical" evidence="1">
    <location>
        <begin position="112"/>
        <end position="135"/>
    </location>
</feature>
<feature type="transmembrane region" description="Helical" evidence="1">
    <location>
        <begin position="232"/>
        <end position="251"/>
    </location>
</feature>
<gene>
    <name evidence="2" type="ORF">EDD27_7301</name>
</gene>
<comment type="caution">
    <text evidence="2">The sequence shown here is derived from an EMBL/GenBank/DDBJ whole genome shotgun (WGS) entry which is preliminary data.</text>
</comment>
<feature type="transmembrane region" description="Helical" evidence="1">
    <location>
        <begin position="341"/>
        <end position="363"/>
    </location>
</feature>